<dbReference type="InterPro" id="IPR017582">
    <property type="entry name" value="SelU"/>
</dbReference>
<dbReference type="EMBL" id="JANURM010000008">
    <property type="protein sequence ID" value="MDL0089157.1"/>
    <property type="molecule type" value="Genomic_DNA"/>
</dbReference>
<protein>
    <submittedName>
        <fullName evidence="3">tRNA 2-selenouridine(34) synthase MnmH</fullName>
        <ecNumber evidence="3">2.5.1.-</ecNumber>
    </submittedName>
</protein>
<feature type="domain" description="Rhodanese" evidence="2">
    <location>
        <begin position="13"/>
        <end position="134"/>
    </location>
</feature>
<dbReference type="PANTHER" id="PTHR30401:SF0">
    <property type="entry name" value="TRNA 2-SELENOURIDINE SYNTHASE"/>
    <property type="match status" value="1"/>
</dbReference>
<evidence type="ECO:0000313" key="4">
    <source>
        <dbReference type="Proteomes" id="UP001173801"/>
    </source>
</evidence>
<dbReference type="NCBIfam" id="NF008750">
    <property type="entry name" value="PRK11784.1-2"/>
    <property type="match status" value="1"/>
</dbReference>
<comment type="caution">
    <text evidence="3">The sequence shown here is derived from an EMBL/GenBank/DDBJ whole genome shotgun (WGS) entry which is preliminary data.</text>
</comment>
<evidence type="ECO:0000313" key="3">
    <source>
        <dbReference type="EMBL" id="MDL0089157.1"/>
    </source>
</evidence>
<keyword evidence="3" id="KW-0808">Transferase</keyword>
<dbReference type="Pfam" id="PF00581">
    <property type="entry name" value="Rhodanese"/>
    <property type="match status" value="1"/>
</dbReference>
<reference evidence="3" key="1">
    <citation type="submission" date="2022-08" db="EMBL/GenBank/DDBJ databases">
        <authorList>
            <person name="Wang H."/>
        </authorList>
    </citation>
    <scope>NUCLEOTIDE SEQUENCE</scope>
    <source>
        <strain evidence="3">PS10</strain>
    </source>
</reference>
<evidence type="ECO:0000259" key="2">
    <source>
        <dbReference type="PROSITE" id="PS50206"/>
    </source>
</evidence>
<name>A0ABT7HQE8_9BACT</name>
<dbReference type="InterPro" id="IPR001763">
    <property type="entry name" value="Rhodanese-like_dom"/>
</dbReference>
<dbReference type="RefSeq" id="WP_284937813.1">
    <property type="nucleotide sequence ID" value="NZ_JANURM010000008.1"/>
</dbReference>
<dbReference type="Proteomes" id="UP001173801">
    <property type="component" value="Unassembled WGS sequence"/>
</dbReference>
<dbReference type="PANTHER" id="PTHR30401">
    <property type="entry name" value="TRNA 2-SELENOURIDINE SYNTHASE"/>
    <property type="match status" value="1"/>
</dbReference>
<dbReference type="Gene3D" id="3.40.250.10">
    <property type="entry name" value="Rhodanese-like domain"/>
    <property type="match status" value="1"/>
</dbReference>
<evidence type="ECO:0000256" key="1">
    <source>
        <dbReference type="ARBA" id="ARBA00023266"/>
    </source>
</evidence>
<dbReference type="InterPro" id="IPR036873">
    <property type="entry name" value="Rhodanese-like_dom_sf"/>
</dbReference>
<proteinExistence type="predicted"/>
<dbReference type="Pfam" id="PF26341">
    <property type="entry name" value="AAA_SelU"/>
    <property type="match status" value="1"/>
</dbReference>
<dbReference type="EC" id="2.5.1.-" evidence="3"/>
<accession>A0ABT7HQE8</accession>
<organism evidence="3 4">
    <name type="scientific">Campylobacter gastrosuis</name>
    <dbReference type="NCBI Taxonomy" id="2974576"/>
    <lineage>
        <taxon>Bacteria</taxon>
        <taxon>Pseudomonadati</taxon>
        <taxon>Campylobacterota</taxon>
        <taxon>Epsilonproteobacteria</taxon>
        <taxon>Campylobacterales</taxon>
        <taxon>Campylobacteraceae</taxon>
        <taxon>Campylobacter</taxon>
    </lineage>
</organism>
<sequence>MSLNELNVNEWLGLDFELLIDARSPAEFNHSHIKNAQNFYALSDDEHKEIGTIYKQNKAHAKVLGARYICKNLDTHLEKIYDKHRVGSLVGIYCARGGMRSHSIASVLGMIGYRVVRLVGGYKAYRNHVLEAINRANEIKFITLFGNTGSFKTKLINSLDESVNLEKLANHLGSVFGSISGIQPSQKAFEDGIFESLLRLKNGVCFIEGESARIGNLTLPKPLYLAMREGVSVEIRASLERRIECIMADYESISDEFFYSCMKKITPFIAKDARLQAIKAFENGDLAMVCEILLTKYYDNVYKKPARVDFSICADDFLQARAELLAIYDDLVRKKF</sequence>
<keyword evidence="4" id="KW-1185">Reference proteome</keyword>
<keyword evidence="1" id="KW-0711">Selenium</keyword>
<dbReference type="InterPro" id="IPR058840">
    <property type="entry name" value="AAA_SelU"/>
</dbReference>
<reference evidence="3" key="2">
    <citation type="journal article" date="2023" name="Microorganisms">
        <title>Isolation and Genomic Characteristics of Cat-Borne Campylobacter felis sp. nov. and Sheep-Borne Campylobacter ovis sp. nov.</title>
        <authorList>
            <person name="Wang H."/>
            <person name="Li Y."/>
            <person name="Gu Y."/>
            <person name="Zhou G."/>
            <person name="Chen X."/>
            <person name="Zhang X."/>
            <person name="Shao Z."/>
            <person name="Zhang J."/>
            <person name="Zhang M."/>
        </authorList>
    </citation>
    <scope>NUCLEOTIDE SEQUENCE</scope>
    <source>
        <strain evidence="3">PS10</strain>
    </source>
</reference>
<gene>
    <name evidence="3" type="primary">mnmH</name>
    <name evidence="3" type="ORF">NYG85_07250</name>
</gene>
<dbReference type="GO" id="GO:0016740">
    <property type="term" value="F:transferase activity"/>
    <property type="evidence" value="ECO:0007669"/>
    <property type="project" value="UniProtKB-KW"/>
</dbReference>
<dbReference type="NCBIfam" id="TIGR03167">
    <property type="entry name" value="tRNA_sel_U_synt"/>
    <property type="match status" value="1"/>
</dbReference>
<dbReference type="SMART" id="SM00450">
    <property type="entry name" value="RHOD"/>
    <property type="match status" value="1"/>
</dbReference>
<dbReference type="PROSITE" id="PS50206">
    <property type="entry name" value="RHODANESE_3"/>
    <property type="match status" value="1"/>
</dbReference>
<dbReference type="SUPFAM" id="SSF52821">
    <property type="entry name" value="Rhodanese/Cell cycle control phosphatase"/>
    <property type="match status" value="1"/>
</dbReference>